<name>A0A218ZA27_9HELO</name>
<keyword evidence="3" id="KW-0456">Lyase</keyword>
<dbReference type="Pfam" id="PF03328">
    <property type="entry name" value="HpcH_HpaI"/>
    <property type="match status" value="1"/>
</dbReference>
<dbReference type="AlphaFoldDB" id="A0A218ZA27"/>
<evidence type="ECO:0000256" key="2">
    <source>
        <dbReference type="ARBA" id="ARBA00022723"/>
    </source>
</evidence>
<feature type="domain" description="HpcH/HpaI aldolase/citrate lyase" evidence="4">
    <location>
        <begin position="14"/>
        <end position="201"/>
    </location>
</feature>
<organism evidence="5 6">
    <name type="scientific">Diplocarpon coronariae</name>
    <dbReference type="NCBI Taxonomy" id="2795749"/>
    <lineage>
        <taxon>Eukaryota</taxon>
        <taxon>Fungi</taxon>
        <taxon>Dikarya</taxon>
        <taxon>Ascomycota</taxon>
        <taxon>Pezizomycotina</taxon>
        <taxon>Leotiomycetes</taxon>
        <taxon>Helotiales</taxon>
        <taxon>Drepanopezizaceae</taxon>
        <taxon>Diplocarpon</taxon>
    </lineage>
</organism>
<comment type="caution">
    <text evidence="5">The sequence shown here is derived from an EMBL/GenBank/DDBJ whole genome shotgun (WGS) entry which is preliminary data.</text>
</comment>
<dbReference type="Gene3D" id="3.20.20.60">
    <property type="entry name" value="Phosphoenolpyruvate-binding domains"/>
    <property type="match status" value="1"/>
</dbReference>
<comment type="similarity">
    <text evidence="1">Belongs to the HpcH/HpaI aldolase family.</text>
</comment>
<protein>
    <recommendedName>
        <fullName evidence="4">HpcH/HpaI aldolase/citrate lyase domain-containing protein</fullName>
    </recommendedName>
</protein>
<proteinExistence type="inferred from homology"/>
<dbReference type="SUPFAM" id="SSF51621">
    <property type="entry name" value="Phosphoenolpyruvate/pyruvate domain"/>
    <property type="match status" value="1"/>
</dbReference>
<keyword evidence="2" id="KW-0479">Metal-binding</keyword>
<accession>A0A218ZA27</accession>
<keyword evidence="6" id="KW-1185">Reference proteome</keyword>
<evidence type="ECO:0000256" key="1">
    <source>
        <dbReference type="ARBA" id="ARBA00005568"/>
    </source>
</evidence>
<dbReference type="EMBL" id="MZNU01000091">
    <property type="protein sequence ID" value="OWP04911.1"/>
    <property type="molecule type" value="Genomic_DNA"/>
</dbReference>
<evidence type="ECO:0000259" key="4">
    <source>
        <dbReference type="Pfam" id="PF03328"/>
    </source>
</evidence>
<evidence type="ECO:0000313" key="5">
    <source>
        <dbReference type="EMBL" id="OWP04911.1"/>
    </source>
</evidence>
<dbReference type="InParanoid" id="A0A218ZA27"/>
<dbReference type="InterPro" id="IPR050251">
    <property type="entry name" value="HpcH-HpaI_aldolase"/>
</dbReference>
<dbReference type="PANTHER" id="PTHR30502">
    <property type="entry name" value="2-KETO-3-DEOXY-L-RHAMNONATE ALDOLASE"/>
    <property type="match status" value="1"/>
</dbReference>
<dbReference type="GO" id="GO:0046872">
    <property type="term" value="F:metal ion binding"/>
    <property type="evidence" value="ECO:0007669"/>
    <property type="project" value="UniProtKB-KW"/>
</dbReference>
<dbReference type="PANTHER" id="PTHR30502:SF0">
    <property type="entry name" value="PHOSPHOENOLPYRUVATE CARBOXYLASE FAMILY PROTEIN"/>
    <property type="match status" value="1"/>
</dbReference>
<dbReference type="InterPro" id="IPR040442">
    <property type="entry name" value="Pyrv_kinase-like_dom_sf"/>
</dbReference>
<sequence>MVLTDSLSDAAMHEAVPAIAACGVSPIVRIPDNQGFMVKRALDSGAHGILVPLLYTVNDAEKLVKSAKFPPVGQRGFGSPFPHERFSPFLGSTDYLQQANDAILVMVQIETKEALENVDAIAAVPGIDVLFVGPFDLGNNIGHPIIEGKIHEDLHAAIKKVFEAARKAGKKAGIFCTSGEQSKGYVDMGFDMISCATDVMILQASVMGAVFTAKGLSDAPKLTGPYGK</sequence>
<dbReference type="Proteomes" id="UP000242519">
    <property type="component" value="Unassembled WGS sequence"/>
</dbReference>
<evidence type="ECO:0000313" key="6">
    <source>
        <dbReference type="Proteomes" id="UP000242519"/>
    </source>
</evidence>
<dbReference type="OrthoDB" id="1621678at2759"/>
<reference evidence="5 6" key="1">
    <citation type="submission" date="2017-04" db="EMBL/GenBank/DDBJ databases">
        <title>Draft genome sequence of Marssonina coronaria NL1: causal agent of apple blotch.</title>
        <authorList>
            <person name="Cheng Q."/>
        </authorList>
    </citation>
    <scope>NUCLEOTIDE SEQUENCE [LARGE SCALE GENOMIC DNA]</scope>
    <source>
        <strain evidence="5 6">NL1</strain>
    </source>
</reference>
<gene>
    <name evidence="5" type="ORF">B2J93_4237</name>
</gene>
<dbReference type="GO" id="GO:0016832">
    <property type="term" value="F:aldehyde-lyase activity"/>
    <property type="evidence" value="ECO:0007669"/>
    <property type="project" value="TreeGrafter"/>
</dbReference>
<dbReference type="STRING" id="503106.A0A218ZA27"/>
<evidence type="ECO:0000256" key="3">
    <source>
        <dbReference type="ARBA" id="ARBA00023239"/>
    </source>
</evidence>
<dbReference type="GO" id="GO:0005737">
    <property type="term" value="C:cytoplasm"/>
    <property type="evidence" value="ECO:0007669"/>
    <property type="project" value="TreeGrafter"/>
</dbReference>
<dbReference type="InterPro" id="IPR015813">
    <property type="entry name" value="Pyrv/PenolPyrv_kinase-like_dom"/>
</dbReference>
<dbReference type="InterPro" id="IPR005000">
    <property type="entry name" value="Aldolase/citrate-lyase_domain"/>
</dbReference>